<name>A0A392SFL3_9FABA</name>
<dbReference type="EMBL" id="LXQA010369398">
    <property type="protein sequence ID" value="MCI47232.1"/>
    <property type="molecule type" value="Genomic_DNA"/>
</dbReference>
<dbReference type="Proteomes" id="UP000265520">
    <property type="component" value="Unassembled WGS sequence"/>
</dbReference>
<sequence length="89" mass="10462">MTLAYKDEEFLVDHITIFPWGILKDVHVKVNDLVIQVDFVIIGMYEDEEIPIIFGKPFLATIRTMINDQQKELVLRTDDKEEAHDEKED</sequence>
<accession>A0A392SFL3</accession>
<evidence type="ECO:0000313" key="2">
    <source>
        <dbReference type="Proteomes" id="UP000265520"/>
    </source>
</evidence>
<protein>
    <submittedName>
        <fullName evidence="1">Uncharacterized protein</fullName>
    </submittedName>
</protein>
<comment type="caution">
    <text evidence="1">The sequence shown here is derived from an EMBL/GenBank/DDBJ whole genome shotgun (WGS) entry which is preliminary data.</text>
</comment>
<organism evidence="1 2">
    <name type="scientific">Trifolium medium</name>
    <dbReference type="NCBI Taxonomy" id="97028"/>
    <lineage>
        <taxon>Eukaryota</taxon>
        <taxon>Viridiplantae</taxon>
        <taxon>Streptophyta</taxon>
        <taxon>Embryophyta</taxon>
        <taxon>Tracheophyta</taxon>
        <taxon>Spermatophyta</taxon>
        <taxon>Magnoliopsida</taxon>
        <taxon>eudicotyledons</taxon>
        <taxon>Gunneridae</taxon>
        <taxon>Pentapetalae</taxon>
        <taxon>rosids</taxon>
        <taxon>fabids</taxon>
        <taxon>Fabales</taxon>
        <taxon>Fabaceae</taxon>
        <taxon>Papilionoideae</taxon>
        <taxon>50 kb inversion clade</taxon>
        <taxon>NPAAA clade</taxon>
        <taxon>Hologalegina</taxon>
        <taxon>IRL clade</taxon>
        <taxon>Trifolieae</taxon>
        <taxon>Trifolium</taxon>
    </lineage>
</organism>
<dbReference type="Gene3D" id="2.40.70.10">
    <property type="entry name" value="Acid Proteases"/>
    <property type="match status" value="1"/>
</dbReference>
<reference evidence="1 2" key="1">
    <citation type="journal article" date="2018" name="Front. Plant Sci.">
        <title>Red Clover (Trifolium pratense) and Zigzag Clover (T. medium) - A Picture of Genomic Similarities and Differences.</title>
        <authorList>
            <person name="Dluhosova J."/>
            <person name="Istvanek J."/>
            <person name="Nedelnik J."/>
            <person name="Repkova J."/>
        </authorList>
    </citation>
    <scope>NUCLEOTIDE SEQUENCE [LARGE SCALE GENOMIC DNA]</scope>
    <source>
        <strain evidence="2">cv. 10/8</strain>
        <tissue evidence="1">Leaf</tissue>
    </source>
</reference>
<keyword evidence="2" id="KW-1185">Reference proteome</keyword>
<dbReference type="PANTHER" id="PTHR33067:SF9">
    <property type="entry name" value="RNA-DIRECTED DNA POLYMERASE"/>
    <property type="match status" value="1"/>
</dbReference>
<dbReference type="PANTHER" id="PTHR33067">
    <property type="entry name" value="RNA-DIRECTED DNA POLYMERASE-RELATED"/>
    <property type="match status" value="1"/>
</dbReference>
<dbReference type="AlphaFoldDB" id="A0A392SFL3"/>
<proteinExistence type="predicted"/>
<dbReference type="InterPro" id="IPR021109">
    <property type="entry name" value="Peptidase_aspartic_dom_sf"/>
</dbReference>
<evidence type="ECO:0000313" key="1">
    <source>
        <dbReference type="EMBL" id="MCI47232.1"/>
    </source>
</evidence>